<evidence type="ECO:0000313" key="6">
    <source>
        <dbReference type="Proteomes" id="UP000230729"/>
    </source>
</evidence>
<dbReference type="Pfam" id="PF01145">
    <property type="entry name" value="Band_7"/>
    <property type="match status" value="1"/>
</dbReference>
<dbReference type="InterPro" id="IPR001107">
    <property type="entry name" value="Band_7"/>
</dbReference>
<evidence type="ECO:0000259" key="4">
    <source>
        <dbReference type="SMART" id="SM00244"/>
    </source>
</evidence>
<feature type="transmembrane region" description="Helical" evidence="3">
    <location>
        <begin position="79"/>
        <end position="110"/>
    </location>
</feature>
<proteinExistence type="predicted"/>
<accession>A0A2G9ZJN4</accession>
<dbReference type="SMART" id="SM00244">
    <property type="entry name" value="PHB"/>
    <property type="match status" value="1"/>
</dbReference>
<dbReference type="Proteomes" id="UP000230729">
    <property type="component" value="Unassembled WGS sequence"/>
</dbReference>
<dbReference type="GO" id="GO:0007005">
    <property type="term" value="P:mitochondrion organization"/>
    <property type="evidence" value="ECO:0007669"/>
    <property type="project" value="TreeGrafter"/>
</dbReference>
<evidence type="ECO:0000256" key="3">
    <source>
        <dbReference type="SAM" id="Phobius"/>
    </source>
</evidence>
<dbReference type="InterPro" id="IPR000163">
    <property type="entry name" value="Prohibitin"/>
</dbReference>
<name>A0A2G9ZJN4_9BACT</name>
<feature type="domain" description="Band 7" evidence="4">
    <location>
        <begin position="172"/>
        <end position="346"/>
    </location>
</feature>
<comment type="caution">
    <text evidence="5">The sequence shown here is derived from an EMBL/GenBank/DDBJ whole genome shotgun (WGS) entry which is preliminary data.</text>
</comment>
<keyword evidence="2 3" id="KW-0472">Membrane</keyword>
<dbReference type="AlphaFoldDB" id="A0A2G9ZJN4"/>
<organism evidence="5 6">
    <name type="scientific">Candidatus Falkowbacteria bacterium CG23_combo_of_CG06-09_8_20_14_all_49_15</name>
    <dbReference type="NCBI Taxonomy" id="1974572"/>
    <lineage>
        <taxon>Bacteria</taxon>
        <taxon>Candidatus Falkowiibacteriota</taxon>
    </lineage>
</organism>
<reference evidence="5 6" key="1">
    <citation type="submission" date="2017-09" db="EMBL/GenBank/DDBJ databases">
        <title>Depth-based differentiation of microbial function through sediment-hosted aquifers and enrichment of novel symbionts in the deep terrestrial subsurface.</title>
        <authorList>
            <person name="Probst A.J."/>
            <person name="Ladd B."/>
            <person name="Jarett J.K."/>
            <person name="Geller-Mcgrath D.E."/>
            <person name="Sieber C.M."/>
            <person name="Emerson J.B."/>
            <person name="Anantharaman K."/>
            <person name="Thomas B.C."/>
            <person name="Malmstrom R."/>
            <person name="Stieglmeier M."/>
            <person name="Klingl A."/>
            <person name="Woyke T."/>
            <person name="Ryan C.M."/>
            <person name="Banfield J.F."/>
        </authorList>
    </citation>
    <scope>NUCLEOTIDE SEQUENCE [LARGE SCALE GENOMIC DNA]</scope>
    <source>
        <strain evidence="5">CG23_combo_of_CG06-09_8_20_14_all_49_15</strain>
    </source>
</reference>
<dbReference type="PRINTS" id="PR00679">
    <property type="entry name" value="PROHIBITIN"/>
</dbReference>
<dbReference type="CDD" id="cd03401">
    <property type="entry name" value="SPFH_prohibitin"/>
    <property type="match status" value="1"/>
</dbReference>
<dbReference type="EMBL" id="PCSD01000110">
    <property type="protein sequence ID" value="PIP33386.1"/>
    <property type="molecule type" value="Genomic_DNA"/>
</dbReference>
<keyword evidence="3" id="KW-1133">Transmembrane helix</keyword>
<sequence length="425" mass="48298">MKNFLPIYEEKNHIPGIFLRGDCQSDGLLCFGRVLAGGGYFPFQLELVIAYLADCWYIINGWTAGKIMNNAPVEKFKKILLFVFIAYLMSWLFRSKLVFIFLAVFAFIIYRRRAGKFFRPFGHAPDRNGNHHPAGQSSSVPESLNKLKFMDKTRSIVLAGLAVIFGLWLFFASIIIVDAGETGVYSLFGMVKDQELSSGFHLVIPLAKVTKMSIRTEEYTMTVVQNEGQRKSADAITSLTKEGLSVDLDLTVLYHLLEEKASDIYREIGLKYDEKVIRPTIRTAIRDVIAQYEAKDIYSDKRAEVTDKIESQLKSSLEARGMIVESVLLRNVALPANLSQAIQAKLQAEQEAQKYDFILDKEKKEKQRKVIEAEGQRDAQKIINESLSSNYLYYLYIRELKDREGTIYVPTSPTTGMPVFKELGK</sequence>
<dbReference type="SUPFAM" id="SSF117892">
    <property type="entry name" value="Band 7/SPFH domain"/>
    <property type="match status" value="1"/>
</dbReference>
<dbReference type="InterPro" id="IPR036013">
    <property type="entry name" value="Band_7/SPFH_dom_sf"/>
</dbReference>
<gene>
    <name evidence="5" type="ORF">COX22_04630</name>
</gene>
<evidence type="ECO:0000256" key="1">
    <source>
        <dbReference type="ARBA" id="ARBA00004370"/>
    </source>
</evidence>
<evidence type="ECO:0000313" key="5">
    <source>
        <dbReference type="EMBL" id="PIP33386.1"/>
    </source>
</evidence>
<dbReference type="GO" id="GO:0016020">
    <property type="term" value="C:membrane"/>
    <property type="evidence" value="ECO:0007669"/>
    <property type="project" value="UniProtKB-SubCell"/>
</dbReference>
<dbReference type="PANTHER" id="PTHR23222">
    <property type="entry name" value="PROHIBITIN"/>
    <property type="match status" value="1"/>
</dbReference>
<evidence type="ECO:0000256" key="2">
    <source>
        <dbReference type="ARBA" id="ARBA00023136"/>
    </source>
</evidence>
<feature type="transmembrane region" description="Helical" evidence="3">
    <location>
        <begin position="156"/>
        <end position="177"/>
    </location>
</feature>
<dbReference type="Gene3D" id="3.30.479.30">
    <property type="entry name" value="Band 7 domain"/>
    <property type="match status" value="1"/>
</dbReference>
<keyword evidence="3" id="KW-0812">Transmembrane</keyword>
<protein>
    <recommendedName>
        <fullName evidence="4">Band 7 domain-containing protein</fullName>
    </recommendedName>
</protein>
<dbReference type="PANTHER" id="PTHR23222:SF1">
    <property type="entry name" value="PROHIBITIN-2"/>
    <property type="match status" value="1"/>
</dbReference>
<comment type="subcellular location">
    <subcellularLocation>
        <location evidence="1">Membrane</location>
    </subcellularLocation>
</comment>